<dbReference type="Proteomes" id="UP000826462">
    <property type="component" value="Chromosome 1"/>
</dbReference>
<gene>
    <name evidence="4" type="ORF">KZJ38_16795</name>
</gene>
<dbReference type="SUPFAM" id="SSF48498">
    <property type="entry name" value="Tetracyclin repressor-like, C-terminal domain"/>
    <property type="match status" value="1"/>
</dbReference>
<sequence>MTGLSSKGAVRREALLESARWSFTQLGYNAGLRDIARNAGVTAMMIKRYFGSKELLFREVANTVLPVFAGEILKSAPDLTTLCRSIATALVAEAEPRASPMDGMLIMLRSMNNEVAATILCRRFVAHCGWALPEFIPGSDKAQRTGVFLSVIASFQAMQFVGRTMALSHGEPVAHAERLQALFSAVAEGVT</sequence>
<dbReference type="Pfam" id="PF00440">
    <property type="entry name" value="TetR_N"/>
    <property type="match status" value="1"/>
</dbReference>
<dbReference type="Gene3D" id="1.10.357.10">
    <property type="entry name" value="Tetracycline Repressor, domain 2"/>
    <property type="match status" value="1"/>
</dbReference>
<evidence type="ECO:0000256" key="2">
    <source>
        <dbReference type="PROSITE-ProRule" id="PRU00335"/>
    </source>
</evidence>
<proteinExistence type="predicted"/>
<feature type="domain" description="HTH tetR-type" evidence="3">
    <location>
        <begin position="9"/>
        <end position="68"/>
    </location>
</feature>
<dbReference type="InterPro" id="IPR036271">
    <property type="entry name" value="Tet_transcr_reg_TetR-rel_C_sf"/>
</dbReference>
<dbReference type="InterPro" id="IPR001647">
    <property type="entry name" value="HTH_TetR"/>
</dbReference>
<keyword evidence="5" id="KW-1185">Reference proteome</keyword>
<evidence type="ECO:0000313" key="5">
    <source>
        <dbReference type="Proteomes" id="UP000826462"/>
    </source>
</evidence>
<dbReference type="EMBL" id="CP080095">
    <property type="protein sequence ID" value="QYD71035.1"/>
    <property type="molecule type" value="Genomic_DNA"/>
</dbReference>
<feature type="DNA-binding region" description="H-T-H motif" evidence="2">
    <location>
        <begin position="31"/>
        <end position="50"/>
    </location>
</feature>
<evidence type="ECO:0000313" key="4">
    <source>
        <dbReference type="EMBL" id="QYD71035.1"/>
    </source>
</evidence>
<dbReference type="SUPFAM" id="SSF46689">
    <property type="entry name" value="Homeodomain-like"/>
    <property type="match status" value="1"/>
</dbReference>
<keyword evidence="1 2" id="KW-0238">DNA-binding</keyword>
<protein>
    <submittedName>
        <fullName evidence="4">TetR family transcriptional regulator</fullName>
    </submittedName>
</protein>
<organism evidence="4 5">
    <name type="scientific">Paraburkholderia edwinii</name>
    <dbReference type="NCBI Taxonomy" id="2861782"/>
    <lineage>
        <taxon>Bacteria</taxon>
        <taxon>Pseudomonadati</taxon>
        <taxon>Pseudomonadota</taxon>
        <taxon>Betaproteobacteria</taxon>
        <taxon>Burkholderiales</taxon>
        <taxon>Burkholderiaceae</taxon>
        <taxon>Paraburkholderia</taxon>
    </lineage>
</organism>
<dbReference type="InterPro" id="IPR009057">
    <property type="entry name" value="Homeodomain-like_sf"/>
</dbReference>
<evidence type="ECO:0000259" key="3">
    <source>
        <dbReference type="PROSITE" id="PS50977"/>
    </source>
</evidence>
<evidence type="ECO:0000256" key="1">
    <source>
        <dbReference type="ARBA" id="ARBA00023125"/>
    </source>
</evidence>
<reference evidence="4 5" key="1">
    <citation type="submission" date="2021-07" db="EMBL/GenBank/DDBJ databases">
        <title>Paraburkholderia edwinii protects Aspergillus sp. from phenazines by acting as a toxin sponge.</title>
        <authorList>
            <person name="Dahlstrom K.M."/>
            <person name="Newman D.K."/>
        </authorList>
    </citation>
    <scope>NUCLEOTIDE SEQUENCE [LARGE SCALE GENOMIC DNA]</scope>
    <source>
        <strain evidence="4 5">Pe01</strain>
    </source>
</reference>
<name>A0ABX8UVS8_9BURK</name>
<dbReference type="PROSITE" id="PS50977">
    <property type="entry name" value="HTH_TETR_2"/>
    <property type="match status" value="1"/>
</dbReference>
<accession>A0ABX8UVS8</accession>